<feature type="region of interest" description="Disordered" evidence="1">
    <location>
        <begin position="118"/>
        <end position="143"/>
    </location>
</feature>
<evidence type="ECO:0000256" key="2">
    <source>
        <dbReference type="SAM" id="Phobius"/>
    </source>
</evidence>
<accession>A0ABS5XS21</accession>
<feature type="transmembrane region" description="Helical" evidence="2">
    <location>
        <begin position="172"/>
        <end position="192"/>
    </location>
</feature>
<feature type="transmembrane region" description="Helical" evidence="2">
    <location>
        <begin position="20"/>
        <end position="42"/>
    </location>
</feature>
<proteinExistence type="predicted"/>
<keyword evidence="2" id="KW-0472">Membrane</keyword>
<evidence type="ECO:0000313" key="4">
    <source>
        <dbReference type="Proteomes" id="UP000740605"/>
    </source>
</evidence>
<comment type="caution">
    <text evidence="3">The sequence shown here is derived from an EMBL/GenBank/DDBJ whole genome shotgun (WGS) entry which is preliminary data.</text>
</comment>
<organism evidence="3 4">
    <name type="scientific">Microbacterium flavum</name>
    <dbReference type="NCBI Taxonomy" id="415216"/>
    <lineage>
        <taxon>Bacteria</taxon>
        <taxon>Bacillati</taxon>
        <taxon>Actinomycetota</taxon>
        <taxon>Actinomycetes</taxon>
        <taxon>Micrococcales</taxon>
        <taxon>Microbacteriaceae</taxon>
        <taxon>Microbacterium</taxon>
    </lineage>
</organism>
<name>A0ABS5XS21_9MICO</name>
<reference evidence="3 4" key="1">
    <citation type="submission" date="2021-03" db="EMBL/GenBank/DDBJ databases">
        <title>Microbacterium pauli sp. nov., isolated from microfiltered milk.</title>
        <authorList>
            <person name="Bellassi P."/>
            <person name="Fontana A."/>
            <person name="Callegari M.L."/>
            <person name="Lorenzo M."/>
            <person name="Cappa F."/>
        </authorList>
    </citation>
    <scope>NUCLEOTIDE SEQUENCE [LARGE SCALE GENOMIC DNA]</scope>
    <source>
        <strain evidence="3 4">DSM 18909</strain>
    </source>
</reference>
<sequence length="194" mass="20824">MPADPRPSGATPERRVLRPTSGTVILIVSGVVVLGLLVDAAVRAGLLEMLRLAPWLLLVLWGVYIALYAPHIAYDRSGVFVQNYLRRTWIPWSRVADIAMRWQVQFALTGGGSVAAYGGPAASRPGRNDRRQRSADRPVPSWLRDLGDLRDTWQHADDAASGTGAPARSWDVPALIVLGVLVAAAAGSVISVQG</sequence>
<feature type="transmembrane region" description="Helical" evidence="2">
    <location>
        <begin position="54"/>
        <end position="74"/>
    </location>
</feature>
<evidence type="ECO:0008006" key="5">
    <source>
        <dbReference type="Google" id="ProtNLM"/>
    </source>
</evidence>
<dbReference type="RefSeq" id="WP_215486555.1">
    <property type="nucleotide sequence ID" value="NZ_BAAAPJ010000003.1"/>
</dbReference>
<evidence type="ECO:0000313" key="3">
    <source>
        <dbReference type="EMBL" id="MBT8797312.1"/>
    </source>
</evidence>
<evidence type="ECO:0000256" key="1">
    <source>
        <dbReference type="SAM" id="MobiDB-lite"/>
    </source>
</evidence>
<feature type="compositionally biased region" description="Basic and acidic residues" evidence="1">
    <location>
        <begin position="126"/>
        <end position="136"/>
    </location>
</feature>
<gene>
    <name evidence="3" type="ORF">J0P97_04400</name>
</gene>
<dbReference type="Proteomes" id="UP000740605">
    <property type="component" value="Unassembled WGS sequence"/>
</dbReference>
<keyword evidence="4" id="KW-1185">Reference proteome</keyword>
<dbReference type="EMBL" id="JAFLHG010000003">
    <property type="protein sequence ID" value="MBT8797312.1"/>
    <property type="molecule type" value="Genomic_DNA"/>
</dbReference>
<protein>
    <recommendedName>
        <fullName evidence="5">PH domain-containing protein</fullName>
    </recommendedName>
</protein>
<keyword evidence="2" id="KW-0812">Transmembrane</keyword>
<keyword evidence="2" id="KW-1133">Transmembrane helix</keyword>